<accession>A0A9N9NYD8</accession>
<organism evidence="1 2">
    <name type="scientific">Cetraspora pellucida</name>
    <dbReference type="NCBI Taxonomy" id="1433469"/>
    <lineage>
        <taxon>Eukaryota</taxon>
        <taxon>Fungi</taxon>
        <taxon>Fungi incertae sedis</taxon>
        <taxon>Mucoromycota</taxon>
        <taxon>Glomeromycotina</taxon>
        <taxon>Glomeromycetes</taxon>
        <taxon>Diversisporales</taxon>
        <taxon>Gigasporaceae</taxon>
        <taxon>Cetraspora</taxon>
    </lineage>
</organism>
<reference evidence="1" key="1">
    <citation type="submission" date="2021-06" db="EMBL/GenBank/DDBJ databases">
        <authorList>
            <person name="Kallberg Y."/>
            <person name="Tangrot J."/>
            <person name="Rosling A."/>
        </authorList>
    </citation>
    <scope>NUCLEOTIDE SEQUENCE</scope>
    <source>
        <strain evidence="1">FL966</strain>
    </source>
</reference>
<dbReference type="EMBL" id="CAJVQA010022733">
    <property type="protein sequence ID" value="CAG8775219.1"/>
    <property type="molecule type" value="Genomic_DNA"/>
</dbReference>
<feature type="non-terminal residue" evidence="1">
    <location>
        <position position="1"/>
    </location>
</feature>
<dbReference type="Proteomes" id="UP000789759">
    <property type="component" value="Unassembled WGS sequence"/>
</dbReference>
<name>A0A9N9NYD8_9GLOM</name>
<evidence type="ECO:0000313" key="1">
    <source>
        <dbReference type="EMBL" id="CAG8775219.1"/>
    </source>
</evidence>
<proteinExistence type="predicted"/>
<dbReference type="OrthoDB" id="2430477at2759"/>
<dbReference type="AlphaFoldDB" id="A0A9N9NYD8"/>
<gene>
    <name evidence="1" type="ORF">CPELLU_LOCUS16086</name>
</gene>
<protein>
    <submittedName>
        <fullName evidence="1">19376_t:CDS:1</fullName>
    </submittedName>
</protein>
<evidence type="ECO:0000313" key="2">
    <source>
        <dbReference type="Proteomes" id="UP000789759"/>
    </source>
</evidence>
<comment type="caution">
    <text evidence="1">The sequence shown here is derived from an EMBL/GenBank/DDBJ whole genome shotgun (WGS) entry which is preliminary data.</text>
</comment>
<keyword evidence="2" id="KW-1185">Reference proteome</keyword>
<sequence>KTHWNSWFNFIFWIDKHAFQLKDFYLNEDLVNNEGKAVQKLISTFKDPLLTFEFEILTMFVIFNAQE</sequence>